<dbReference type="InterPro" id="IPR038380">
    <property type="entry name" value="Ribosomal_bS21_sf"/>
</dbReference>
<sequence length="113" mass="13625">MNFSSTSGKNIKPPEVYPATSSASTRCFSSGFNVHIYVEEDEPEEEWVVWRFRREEVMKAHILQECKSRRYFESSQDKKKRKAREATGRNREWCPQTRRNKKERTTRTTYRRI</sequence>
<reference evidence="5" key="1">
    <citation type="submission" date="2022-02" db="EMBL/GenBank/DDBJ databases">
        <authorList>
            <person name="Henning P.M."/>
            <person name="McCubbin A.G."/>
            <person name="Shore J.S."/>
        </authorList>
    </citation>
    <scope>NUCLEOTIDE SEQUENCE</scope>
    <source>
        <strain evidence="5">F60SS</strain>
        <tissue evidence="5">Leaves</tissue>
    </source>
</reference>
<dbReference type="OrthoDB" id="785538at2759"/>
<proteinExistence type="inferred from homology"/>
<name>A0A9Q0F1Z2_9ROSI</name>
<gene>
    <name evidence="5" type="ORF">Tsubulata_023430</name>
</gene>
<comment type="caution">
    <text evidence="5">The sequence shown here is derived from an EMBL/GenBank/DDBJ whole genome shotgun (WGS) entry which is preliminary data.</text>
</comment>
<dbReference type="GO" id="GO:0005840">
    <property type="term" value="C:ribosome"/>
    <property type="evidence" value="ECO:0007669"/>
    <property type="project" value="UniProtKB-KW"/>
</dbReference>
<dbReference type="PANTHER" id="PTHR21109">
    <property type="entry name" value="MITOCHONDRIAL 28S RIBOSOMAL PROTEIN S21"/>
    <property type="match status" value="1"/>
</dbReference>
<dbReference type="Pfam" id="PF01165">
    <property type="entry name" value="Ribosomal_S21"/>
    <property type="match status" value="1"/>
</dbReference>
<evidence type="ECO:0000313" key="5">
    <source>
        <dbReference type="EMBL" id="KAJ4823388.1"/>
    </source>
</evidence>
<dbReference type="EMBL" id="JAKUCV010007464">
    <property type="protein sequence ID" value="KAJ4823388.1"/>
    <property type="molecule type" value="Genomic_DNA"/>
</dbReference>
<dbReference type="GO" id="GO:0003735">
    <property type="term" value="F:structural constituent of ribosome"/>
    <property type="evidence" value="ECO:0007669"/>
    <property type="project" value="InterPro"/>
</dbReference>
<reference evidence="5" key="2">
    <citation type="journal article" date="2023" name="Plants (Basel)">
        <title>Annotation of the Turnera subulata (Passifloraceae) Draft Genome Reveals the S-Locus Evolved after the Divergence of Turneroideae from Passifloroideae in a Stepwise Manner.</title>
        <authorList>
            <person name="Henning P.M."/>
            <person name="Roalson E.H."/>
            <person name="Mir W."/>
            <person name="McCubbin A.G."/>
            <person name="Shore J.S."/>
        </authorList>
    </citation>
    <scope>NUCLEOTIDE SEQUENCE</scope>
    <source>
        <strain evidence="5">F60SS</strain>
    </source>
</reference>
<evidence type="ECO:0000256" key="4">
    <source>
        <dbReference type="SAM" id="MobiDB-lite"/>
    </source>
</evidence>
<keyword evidence="3" id="KW-0687">Ribonucleoprotein</keyword>
<protein>
    <submittedName>
        <fullName evidence="5">Uncharacterized protein</fullName>
    </submittedName>
</protein>
<feature type="region of interest" description="Disordered" evidence="4">
    <location>
        <begin position="72"/>
        <end position="113"/>
    </location>
</feature>
<dbReference type="InterPro" id="IPR001911">
    <property type="entry name" value="Ribosomal_bS21"/>
</dbReference>
<evidence type="ECO:0000256" key="1">
    <source>
        <dbReference type="ARBA" id="ARBA00006640"/>
    </source>
</evidence>
<dbReference type="Proteomes" id="UP001141552">
    <property type="component" value="Unassembled WGS sequence"/>
</dbReference>
<dbReference type="AlphaFoldDB" id="A0A9Q0F1Z2"/>
<dbReference type="PANTHER" id="PTHR21109:SF12">
    <property type="entry name" value="RIBOSOMAL PROTEIN S21-RELATED"/>
    <property type="match status" value="1"/>
</dbReference>
<accession>A0A9Q0F1Z2</accession>
<dbReference type="GO" id="GO:1990904">
    <property type="term" value="C:ribonucleoprotein complex"/>
    <property type="evidence" value="ECO:0007669"/>
    <property type="project" value="UniProtKB-KW"/>
</dbReference>
<dbReference type="GO" id="GO:0006412">
    <property type="term" value="P:translation"/>
    <property type="evidence" value="ECO:0007669"/>
    <property type="project" value="InterPro"/>
</dbReference>
<evidence type="ECO:0000256" key="3">
    <source>
        <dbReference type="ARBA" id="ARBA00023274"/>
    </source>
</evidence>
<evidence type="ECO:0000256" key="2">
    <source>
        <dbReference type="ARBA" id="ARBA00022980"/>
    </source>
</evidence>
<keyword evidence="6" id="KW-1185">Reference proteome</keyword>
<dbReference type="Gene3D" id="1.20.5.1150">
    <property type="entry name" value="Ribosomal protein S8"/>
    <property type="match status" value="1"/>
</dbReference>
<comment type="similarity">
    <text evidence="1">Belongs to the bacterial ribosomal protein bS21 family.</text>
</comment>
<feature type="compositionally biased region" description="Basic residues" evidence="4">
    <location>
        <begin position="98"/>
        <end position="113"/>
    </location>
</feature>
<keyword evidence="2" id="KW-0689">Ribosomal protein</keyword>
<feature type="region of interest" description="Disordered" evidence="4">
    <location>
        <begin position="1"/>
        <end position="23"/>
    </location>
</feature>
<organism evidence="5 6">
    <name type="scientific">Turnera subulata</name>
    <dbReference type="NCBI Taxonomy" id="218843"/>
    <lineage>
        <taxon>Eukaryota</taxon>
        <taxon>Viridiplantae</taxon>
        <taxon>Streptophyta</taxon>
        <taxon>Embryophyta</taxon>
        <taxon>Tracheophyta</taxon>
        <taxon>Spermatophyta</taxon>
        <taxon>Magnoliopsida</taxon>
        <taxon>eudicotyledons</taxon>
        <taxon>Gunneridae</taxon>
        <taxon>Pentapetalae</taxon>
        <taxon>rosids</taxon>
        <taxon>fabids</taxon>
        <taxon>Malpighiales</taxon>
        <taxon>Passifloraceae</taxon>
        <taxon>Turnera</taxon>
    </lineage>
</organism>
<evidence type="ECO:0000313" key="6">
    <source>
        <dbReference type="Proteomes" id="UP001141552"/>
    </source>
</evidence>